<feature type="region of interest" description="Disordered" evidence="5">
    <location>
        <begin position="341"/>
        <end position="360"/>
    </location>
</feature>
<evidence type="ECO:0000256" key="2">
    <source>
        <dbReference type="ARBA" id="ARBA00022741"/>
    </source>
</evidence>
<evidence type="ECO:0000256" key="5">
    <source>
        <dbReference type="SAM" id="MobiDB-lite"/>
    </source>
</evidence>
<dbReference type="InterPro" id="IPR004666">
    <property type="entry name" value="Rp_bS6_RimK/Lys_biosynth_LsyX"/>
</dbReference>
<keyword evidence="2 4" id="KW-0547">Nucleotide-binding</keyword>
<dbReference type="PROSITE" id="PS50975">
    <property type="entry name" value="ATP_GRASP"/>
    <property type="match status" value="1"/>
</dbReference>
<dbReference type="GO" id="GO:0005737">
    <property type="term" value="C:cytoplasm"/>
    <property type="evidence" value="ECO:0007669"/>
    <property type="project" value="TreeGrafter"/>
</dbReference>
<protein>
    <submittedName>
        <fullName evidence="7">Alpha-L-glutamate ligase, RimK family</fullName>
    </submittedName>
</protein>
<dbReference type="InterPro" id="IPR013651">
    <property type="entry name" value="ATP-grasp_RimK-type"/>
</dbReference>
<dbReference type="GO" id="GO:0046872">
    <property type="term" value="F:metal ion binding"/>
    <property type="evidence" value="ECO:0007669"/>
    <property type="project" value="UniProtKB-KW"/>
</dbReference>
<dbReference type="Gene3D" id="3.40.50.20">
    <property type="match status" value="1"/>
</dbReference>
<dbReference type="Pfam" id="PF05618">
    <property type="entry name" value="Zn_protease"/>
    <property type="match status" value="1"/>
</dbReference>
<keyword evidence="7" id="KW-0436">Ligase</keyword>
<keyword evidence="3 4" id="KW-0067">ATP-binding</keyword>
<name>A0A1N7F9I6_9EURY</name>
<keyword evidence="1" id="KW-0479">Metal-binding</keyword>
<dbReference type="EMBL" id="FTNR01000006">
    <property type="protein sequence ID" value="SIR97021.1"/>
    <property type="molecule type" value="Genomic_DNA"/>
</dbReference>
<evidence type="ECO:0000256" key="4">
    <source>
        <dbReference type="PROSITE-ProRule" id="PRU00409"/>
    </source>
</evidence>
<reference evidence="8" key="1">
    <citation type="submission" date="2017-01" db="EMBL/GenBank/DDBJ databases">
        <authorList>
            <person name="Varghese N."/>
            <person name="Submissions S."/>
        </authorList>
    </citation>
    <scope>NUCLEOTIDE SEQUENCE [LARGE SCALE GENOMIC DNA]</scope>
    <source>
        <strain evidence="8">type strain: HArc-</strain>
    </source>
</reference>
<dbReference type="GO" id="GO:0005524">
    <property type="term" value="F:ATP binding"/>
    <property type="evidence" value="ECO:0007669"/>
    <property type="project" value="UniProtKB-UniRule"/>
</dbReference>
<dbReference type="InterPro" id="IPR021109">
    <property type="entry name" value="Peptidase_aspartic_dom_sf"/>
</dbReference>
<evidence type="ECO:0000256" key="1">
    <source>
        <dbReference type="ARBA" id="ARBA00022723"/>
    </source>
</evidence>
<evidence type="ECO:0000313" key="7">
    <source>
        <dbReference type="EMBL" id="SIR97021.1"/>
    </source>
</evidence>
<dbReference type="NCBIfam" id="TIGR00768">
    <property type="entry name" value="rimK_fam"/>
    <property type="match status" value="1"/>
</dbReference>
<keyword evidence="8" id="KW-1185">Reference proteome</keyword>
<dbReference type="InterPro" id="IPR011761">
    <property type="entry name" value="ATP-grasp"/>
</dbReference>
<dbReference type="SUPFAM" id="SSF56059">
    <property type="entry name" value="Glutathione synthetase ATP-binding domain-like"/>
    <property type="match status" value="1"/>
</dbReference>
<gene>
    <name evidence="7" type="ORF">SAMN05421752_106110</name>
</gene>
<proteinExistence type="predicted"/>
<dbReference type="PANTHER" id="PTHR21621">
    <property type="entry name" value="RIBOSOMAL PROTEIN S6 MODIFICATION PROTEIN"/>
    <property type="match status" value="1"/>
</dbReference>
<dbReference type="SUPFAM" id="SSF50630">
    <property type="entry name" value="Acid proteases"/>
    <property type="match status" value="1"/>
</dbReference>
<dbReference type="GO" id="GO:0016879">
    <property type="term" value="F:ligase activity, forming carbon-nitrogen bonds"/>
    <property type="evidence" value="ECO:0007669"/>
    <property type="project" value="TreeGrafter"/>
</dbReference>
<feature type="domain" description="ATP-grasp" evidence="6">
    <location>
        <begin position="141"/>
        <end position="322"/>
    </location>
</feature>
<dbReference type="PANTHER" id="PTHR21621:SF0">
    <property type="entry name" value="BETA-CITRYLGLUTAMATE SYNTHASE B-RELATED"/>
    <property type="match status" value="1"/>
</dbReference>
<evidence type="ECO:0000256" key="3">
    <source>
        <dbReference type="ARBA" id="ARBA00022840"/>
    </source>
</evidence>
<dbReference type="Gene3D" id="2.40.70.10">
    <property type="entry name" value="Acid Proteases"/>
    <property type="match status" value="1"/>
</dbReference>
<dbReference type="AlphaFoldDB" id="A0A1N7F9I6"/>
<dbReference type="Gene3D" id="3.30.470.20">
    <property type="entry name" value="ATP-grasp fold, B domain"/>
    <property type="match status" value="1"/>
</dbReference>
<evidence type="ECO:0000313" key="8">
    <source>
        <dbReference type="Proteomes" id="UP000185936"/>
    </source>
</evidence>
<evidence type="ECO:0000259" key="6">
    <source>
        <dbReference type="PROSITE" id="PS50975"/>
    </source>
</evidence>
<dbReference type="STRING" id="308853.SAMN05421752_106110"/>
<sequence length="483" mass="51335">MSADRAAVGRSSDTTSQLSVGSDDSILFAYVALQLGMAVADPVTVGVLSLHTSKETKAILNAVEALGHDTEWLRNENTAVSVTDGDVVLEPDVDVIANRMLLSNTEQPAEELGLANTFAQLMPMLNEPSTVLTAIHKLSTATTLAANGVQTPDVTLALNSEQLNAARGKYGEEAVYKTAIGTHGGGTWKVGTEEPVNAKVGNRYAFLQKLIDRDGAEHRDVRVYVVGGEIISAMYRYAPDNDWRTNVALGGSVENATDDLPEEAREMARQASEAIGLDYAGVDLVEGDDGWFVLEVNPTAGFKGLYEATHVSPAPYIAKLAIESAGGEVDDERVQELSNVLDDSRPTAQPSRSSKSDTEPTVIGYTEEIVLSGTSGSKSVMAKSDTGATRTSIDTGLAADIGAGPIKSITRIRSGSSKTAKSRPVVDVVVGVGGNQHTVTASVEDRSHMDYPVILGRDILENYQVDVSRRTDSDAHDTPEEEE</sequence>
<organism evidence="7 8">
    <name type="scientific">Natronorubrum thiooxidans</name>
    <dbReference type="NCBI Taxonomy" id="308853"/>
    <lineage>
        <taxon>Archaea</taxon>
        <taxon>Methanobacteriati</taxon>
        <taxon>Methanobacteriota</taxon>
        <taxon>Stenosarchaea group</taxon>
        <taxon>Halobacteria</taxon>
        <taxon>Halobacteriales</taxon>
        <taxon>Natrialbaceae</taxon>
        <taxon>Natronorubrum</taxon>
    </lineage>
</organism>
<dbReference type="Pfam" id="PF08443">
    <property type="entry name" value="RimK"/>
    <property type="match status" value="1"/>
</dbReference>
<dbReference type="InterPro" id="IPR008503">
    <property type="entry name" value="Asp_endopeptidase"/>
</dbReference>
<accession>A0A1N7F9I6</accession>
<dbReference type="Proteomes" id="UP000185936">
    <property type="component" value="Unassembled WGS sequence"/>
</dbReference>